<dbReference type="SUPFAM" id="SSF56112">
    <property type="entry name" value="Protein kinase-like (PK-like)"/>
    <property type="match status" value="1"/>
</dbReference>
<feature type="domain" description="Protein kinase" evidence="1">
    <location>
        <begin position="7"/>
        <end position="260"/>
    </location>
</feature>
<dbReference type="GO" id="GO:0004674">
    <property type="term" value="F:protein serine/threonine kinase activity"/>
    <property type="evidence" value="ECO:0007669"/>
    <property type="project" value="UniProtKB-EC"/>
</dbReference>
<dbReference type="AlphaFoldDB" id="A0A5E6ZQ14"/>
<keyword evidence="2" id="KW-0808">Transferase</keyword>
<dbReference type="OrthoDB" id="9801841at2"/>
<protein>
    <submittedName>
        <fullName evidence="2">Serine/threonine-protein kinase PknD</fullName>
        <ecNumber evidence="2">2.7.11.1</ecNumber>
    </submittedName>
</protein>
<dbReference type="PANTHER" id="PTHR44329">
    <property type="entry name" value="SERINE/THREONINE-PROTEIN KINASE TNNI3K-RELATED"/>
    <property type="match status" value="1"/>
</dbReference>
<dbReference type="SMART" id="SM00220">
    <property type="entry name" value="S_TKc"/>
    <property type="match status" value="1"/>
</dbReference>
<dbReference type="PROSITE" id="PS00108">
    <property type="entry name" value="PROTEIN_KINASE_ST"/>
    <property type="match status" value="1"/>
</dbReference>
<dbReference type="Pfam" id="PF00069">
    <property type="entry name" value="Pkinase"/>
    <property type="match status" value="1"/>
</dbReference>
<dbReference type="PROSITE" id="PS50011">
    <property type="entry name" value="PROTEIN_KINASE_DOM"/>
    <property type="match status" value="1"/>
</dbReference>
<dbReference type="GO" id="GO:0005524">
    <property type="term" value="F:ATP binding"/>
    <property type="evidence" value="ECO:0007669"/>
    <property type="project" value="InterPro"/>
</dbReference>
<evidence type="ECO:0000259" key="1">
    <source>
        <dbReference type="PROSITE" id="PS50011"/>
    </source>
</evidence>
<keyword evidence="2" id="KW-0418">Kinase</keyword>
<name>A0A5E6ZQ14_PSEFL</name>
<reference evidence="2 3" key="1">
    <citation type="submission" date="2019-09" db="EMBL/GenBank/DDBJ databases">
        <authorList>
            <person name="Chandra G."/>
            <person name="Truman W A."/>
        </authorList>
    </citation>
    <scope>NUCLEOTIDE SEQUENCE [LARGE SCALE GENOMIC DNA]</scope>
    <source>
        <strain evidence="2">PS723</strain>
    </source>
</reference>
<sequence>MIVPDRYSAAGHSIAGGMGEVHACTDLHLDRKVVFKVLKQGEENRRLLDEQKALLQLRSKHVVQLYDVVEVVDDHGVTKPALVLEYVDGNTLVPHSYNVDDELLNVLWQVACGLTAIHDAGIIHRDIKPNNIILNAGGVAKILDFGLSRNSGVDAHTVSAIGTPFFMAPELWSRNAVSFDQAVDVYAFAITTLALIKERKIPEELFKYPPQPLNKDGLSGCLSGLPSEVVKLIEECLSTLSSSRPPMCAVEKVLRKHLLFNKHRGLLVVGENIHELHAGAAVANIIISPSVSISIRYDGLIFVVNSLAGSIYINNVPAAVGDELPACCVITIVVGSTRKFVTFDISNPEVMS</sequence>
<accession>A0A5E6ZQ14</accession>
<evidence type="ECO:0000313" key="3">
    <source>
        <dbReference type="Proteomes" id="UP000379480"/>
    </source>
</evidence>
<dbReference type="CDD" id="cd14014">
    <property type="entry name" value="STKc_PknB_like"/>
    <property type="match status" value="1"/>
</dbReference>
<dbReference type="Gene3D" id="1.10.510.10">
    <property type="entry name" value="Transferase(Phosphotransferase) domain 1"/>
    <property type="match status" value="1"/>
</dbReference>
<proteinExistence type="predicted"/>
<organism evidence="2 3">
    <name type="scientific">Pseudomonas fluorescens</name>
    <dbReference type="NCBI Taxonomy" id="294"/>
    <lineage>
        <taxon>Bacteria</taxon>
        <taxon>Pseudomonadati</taxon>
        <taxon>Pseudomonadota</taxon>
        <taxon>Gammaproteobacteria</taxon>
        <taxon>Pseudomonadales</taxon>
        <taxon>Pseudomonadaceae</taxon>
        <taxon>Pseudomonas</taxon>
    </lineage>
</organism>
<dbReference type="InterPro" id="IPR011009">
    <property type="entry name" value="Kinase-like_dom_sf"/>
</dbReference>
<evidence type="ECO:0000313" key="2">
    <source>
        <dbReference type="EMBL" id="VVN66311.1"/>
    </source>
</evidence>
<dbReference type="EMBL" id="CABVHY010000001">
    <property type="protein sequence ID" value="VVN66311.1"/>
    <property type="molecule type" value="Genomic_DNA"/>
</dbReference>
<dbReference type="InterPro" id="IPR051681">
    <property type="entry name" value="Ser/Thr_Kinases-Pseudokinases"/>
</dbReference>
<dbReference type="EC" id="2.7.11.1" evidence="2"/>
<dbReference type="RefSeq" id="WP_150801759.1">
    <property type="nucleotide sequence ID" value="NZ_CABVHY010000001.1"/>
</dbReference>
<dbReference type="InterPro" id="IPR000719">
    <property type="entry name" value="Prot_kinase_dom"/>
</dbReference>
<gene>
    <name evidence="2" type="primary">pknD_1</name>
    <name evidence="2" type="ORF">PS723_00117</name>
</gene>
<dbReference type="Proteomes" id="UP000379480">
    <property type="component" value="Unassembled WGS sequence"/>
</dbReference>
<dbReference type="InterPro" id="IPR008271">
    <property type="entry name" value="Ser/Thr_kinase_AS"/>
</dbReference>